<evidence type="ECO:0000313" key="2">
    <source>
        <dbReference type="Proteomes" id="UP000008783"/>
    </source>
</evidence>
<dbReference type="RefSeq" id="XP_003337417.1">
    <property type="nucleotide sequence ID" value="XM_003337369.1"/>
</dbReference>
<dbReference type="KEGG" id="pgr:PGTG_19011"/>
<dbReference type="AlphaFoldDB" id="E3L8X3"/>
<accession>E3L8X3</accession>
<reference evidence="2" key="2">
    <citation type="journal article" date="2011" name="Proc. Natl. Acad. Sci. U.S.A.">
        <title>Obligate biotrophy features unraveled by the genomic analysis of rust fungi.</title>
        <authorList>
            <person name="Duplessis S."/>
            <person name="Cuomo C.A."/>
            <person name="Lin Y.-C."/>
            <person name="Aerts A."/>
            <person name="Tisserant E."/>
            <person name="Veneault-Fourrey C."/>
            <person name="Joly D.L."/>
            <person name="Hacquard S."/>
            <person name="Amselem J."/>
            <person name="Cantarel B.L."/>
            <person name="Chiu R."/>
            <person name="Coutinho P.M."/>
            <person name="Feau N."/>
            <person name="Field M."/>
            <person name="Frey P."/>
            <person name="Gelhaye E."/>
            <person name="Goldberg J."/>
            <person name="Grabherr M.G."/>
            <person name="Kodira C.D."/>
            <person name="Kohler A."/>
            <person name="Kuees U."/>
            <person name="Lindquist E.A."/>
            <person name="Lucas S.M."/>
            <person name="Mago R."/>
            <person name="Mauceli E."/>
            <person name="Morin E."/>
            <person name="Murat C."/>
            <person name="Pangilinan J.L."/>
            <person name="Park R."/>
            <person name="Pearson M."/>
            <person name="Quesneville H."/>
            <person name="Rouhier N."/>
            <person name="Sakthikumar S."/>
            <person name="Salamov A.A."/>
            <person name="Schmutz J."/>
            <person name="Selles B."/>
            <person name="Shapiro H."/>
            <person name="Tanguay P."/>
            <person name="Tuskan G.A."/>
            <person name="Henrissat B."/>
            <person name="Van de Peer Y."/>
            <person name="Rouze P."/>
            <person name="Ellis J.G."/>
            <person name="Dodds P.N."/>
            <person name="Schein J.E."/>
            <person name="Zhong S."/>
            <person name="Hamelin R.C."/>
            <person name="Grigoriev I.V."/>
            <person name="Szabo L.J."/>
            <person name="Martin F."/>
        </authorList>
    </citation>
    <scope>NUCLEOTIDE SEQUENCE [LARGE SCALE GENOMIC DNA]</scope>
    <source>
        <strain evidence="2">CRL 75-36-700-3 / race SCCL</strain>
    </source>
</reference>
<keyword evidence="2" id="KW-1185">Reference proteome</keyword>
<dbReference type="VEuPathDB" id="FungiDB:PGTG_19011"/>
<dbReference type="InParanoid" id="E3L8X3"/>
<name>E3L8X3_PUCGT</name>
<sequence length="175" mass="19690">MIRGLVCGRGIEEVRERGNKMVVDQLVELFEDEIVVDGRLRRRGQDEGGLEQRQLISRLGPSRVNGEGSRIVMEDDRLRSGGEALPGRESVPVGLRIVSAGWSPIRSGKVGGMLEVMRMRLGGREASEHFRSCRLIDQWIRRRRQRVKALVGIERRMVVGRIGGLALQRARPEEG</sequence>
<reference key="1">
    <citation type="submission" date="2007-01" db="EMBL/GenBank/DDBJ databases">
        <title>The Genome Sequence of Puccinia graminis f. sp. tritici Strain CRL 75-36-700-3.</title>
        <authorList>
            <consortium name="The Broad Institute Genome Sequencing Platform"/>
            <person name="Birren B."/>
            <person name="Lander E."/>
            <person name="Galagan J."/>
            <person name="Nusbaum C."/>
            <person name="Devon K."/>
            <person name="Cuomo C."/>
            <person name="Jaffe D."/>
            <person name="Butler J."/>
            <person name="Alvarez P."/>
            <person name="Gnerre S."/>
            <person name="Grabherr M."/>
            <person name="Mauceli E."/>
            <person name="Brockman W."/>
            <person name="Young S."/>
            <person name="LaButti K."/>
            <person name="Sykes S."/>
            <person name="DeCaprio D."/>
            <person name="Crawford M."/>
            <person name="Koehrsen M."/>
            <person name="Engels R."/>
            <person name="Montgomery P."/>
            <person name="Pearson M."/>
            <person name="Howarth C."/>
            <person name="Larson L."/>
            <person name="White J."/>
            <person name="Zeng Q."/>
            <person name="Kodira C."/>
            <person name="Yandava C."/>
            <person name="Alvarado L."/>
            <person name="O'Leary S."/>
            <person name="Szabo L."/>
            <person name="Dean R."/>
            <person name="Schein J."/>
        </authorList>
    </citation>
    <scope>NUCLEOTIDE SEQUENCE</scope>
    <source>
        <strain>CRL 75-36-700-3</strain>
    </source>
</reference>
<dbReference type="GeneID" id="10542974"/>
<protein>
    <submittedName>
        <fullName evidence="1">Uncharacterized protein</fullName>
    </submittedName>
</protein>
<organism evidence="1 2">
    <name type="scientific">Puccinia graminis f. sp. tritici (strain CRL 75-36-700-3 / race SCCL)</name>
    <name type="common">Black stem rust fungus</name>
    <dbReference type="NCBI Taxonomy" id="418459"/>
    <lineage>
        <taxon>Eukaryota</taxon>
        <taxon>Fungi</taxon>
        <taxon>Dikarya</taxon>
        <taxon>Basidiomycota</taxon>
        <taxon>Pucciniomycotina</taxon>
        <taxon>Pucciniomycetes</taxon>
        <taxon>Pucciniales</taxon>
        <taxon>Pucciniaceae</taxon>
        <taxon>Puccinia</taxon>
    </lineage>
</organism>
<proteinExistence type="predicted"/>
<dbReference type="HOGENOM" id="CLU_1533329_0_0_1"/>
<dbReference type="EMBL" id="DS178378">
    <property type="protein sequence ID" value="EFP92998.1"/>
    <property type="molecule type" value="Genomic_DNA"/>
</dbReference>
<dbReference type="Proteomes" id="UP000008783">
    <property type="component" value="Unassembled WGS sequence"/>
</dbReference>
<gene>
    <name evidence="1" type="ORF">PGTG_19011</name>
</gene>
<evidence type="ECO:0000313" key="1">
    <source>
        <dbReference type="EMBL" id="EFP92998.1"/>
    </source>
</evidence>